<dbReference type="GO" id="GO:0005794">
    <property type="term" value="C:Golgi apparatus"/>
    <property type="evidence" value="ECO:0007669"/>
    <property type="project" value="UniProtKB-SubCell"/>
</dbReference>
<evidence type="ECO:0000256" key="7">
    <source>
        <dbReference type="ARBA" id="ARBA00023136"/>
    </source>
</evidence>
<gene>
    <name evidence="12" type="ORF">K437DRAFT_229151</name>
</gene>
<dbReference type="GO" id="GO:0006906">
    <property type="term" value="P:vesicle fusion"/>
    <property type="evidence" value="ECO:0007669"/>
    <property type="project" value="TreeGrafter"/>
</dbReference>
<dbReference type="CDD" id="cd15851">
    <property type="entry name" value="SNARE_Syntaxin6"/>
    <property type="match status" value="1"/>
</dbReference>
<dbReference type="Pfam" id="PF09177">
    <property type="entry name" value="STX6_10_61_N"/>
    <property type="match status" value="1"/>
</dbReference>
<comment type="similarity">
    <text evidence="1">Belongs to the syntaxin family.</text>
</comment>
<protein>
    <recommendedName>
        <fullName evidence="11">t-SNARE coiled-coil homology domain-containing protein</fullName>
    </recommendedName>
</protein>
<dbReference type="OrthoDB" id="546861at2759"/>
<dbReference type="InterPro" id="IPR000727">
    <property type="entry name" value="T_SNARE_dom"/>
</dbReference>
<keyword evidence="13" id="KW-1185">Reference proteome</keyword>
<organism evidence="12 13">
    <name type="scientific">Tilletiaria anomala (strain ATCC 24038 / CBS 436.72 / UBC 951)</name>
    <dbReference type="NCBI Taxonomy" id="1037660"/>
    <lineage>
        <taxon>Eukaryota</taxon>
        <taxon>Fungi</taxon>
        <taxon>Dikarya</taxon>
        <taxon>Basidiomycota</taxon>
        <taxon>Ustilaginomycotina</taxon>
        <taxon>Exobasidiomycetes</taxon>
        <taxon>Georgefischeriales</taxon>
        <taxon>Tilletiariaceae</taxon>
        <taxon>Tilletiaria</taxon>
    </lineage>
</organism>
<evidence type="ECO:0000256" key="4">
    <source>
        <dbReference type="ARBA" id="ARBA00022927"/>
    </source>
</evidence>
<evidence type="ECO:0000313" key="12">
    <source>
        <dbReference type="EMBL" id="KDN37531.1"/>
    </source>
</evidence>
<dbReference type="SUPFAM" id="SSF47661">
    <property type="entry name" value="t-snare proteins"/>
    <property type="match status" value="1"/>
</dbReference>
<dbReference type="InterPro" id="IPR010989">
    <property type="entry name" value="SNARE"/>
</dbReference>
<evidence type="ECO:0000256" key="1">
    <source>
        <dbReference type="ARBA" id="ARBA00009063"/>
    </source>
</evidence>
<dbReference type="EMBL" id="JMSN01000137">
    <property type="protein sequence ID" value="KDN37531.1"/>
    <property type="molecule type" value="Genomic_DNA"/>
</dbReference>
<keyword evidence="4" id="KW-0653">Protein transport</keyword>
<evidence type="ECO:0000256" key="8">
    <source>
        <dbReference type="ARBA" id="ARBA00037801"/>
    </source>
</evidence>
<keyword evidence="2" id="KW-0813">Transport</keyword>
<dbReference type="PANTHER" id="PTHR19957:SF224">
    <property type="entry name" value="HL02043P"/>
    <property type="match status" value="1"/>
</dbReference>
<evidence type="ECO:0000256" key="2">
    <source>
        <dbReference type="ARBA" id="ARBA00022448"/>
    </source>
</evidence>
<feature type="region of interest" description="Disordered" evidence="9">
    <location>
        <begin position="101"/>
        <end position="148"/>
    </location>
</feature>
<reference evidence="12 13" key="1">
    <citation type="submission" date="2014-05" db="EMBL/GenBank/DDBJ databases">
        <title>Draft genome sequence of a rare smut relative, Tilletiaria anomala UBC 951.</title>
        <authorList>
            <consortium name="DOE Joint Genome Institute"/>
            <person name="Toome M."/>
            <person name="Kuo A."/>
            <person name="Henrissat B."/>
            <person name="Lipzen A."/>
            <person name="Tritt A."/>
            <person name="Yoshinaga Y."/>
            <person name="Zane M."/>
            <person name="Barry K."/>
            <person name="Grigoriev I.V."/>
            <person name="Spatafora J.W."/>
            <person name="Aimea M.C."/>
        </authorList>
    </citation>
    <scope>NUCLEOTIDE SEQUENCE [LARGE SCALE GENOMIC DNA]</scope>
    <source>
        <strain evidence="12 13">UBC 951</strain>
    </source>
</reference>
<dbReference type="Gene3D" id="1.20.58.90">
    <property type="match status" value="1"/>
</dbReference>
<keyword evidence="7 10" id="KW-0472">Membrane</keyword>
<feature type="domain" description="T-SNARE coiled-coil homology" evidence="11">
    <location>
        <begin position="150"/>
        <end position="212"/>
    </location>
</feature>
<dbReference type="AlphaFoldDB" id="A0A066V7S7"/>
<feature type="transmembrane region" description="Helical" evidence="10">
    <location>
        <begin position="220"/>
        <end position="241"/>
    </location>
</feature>
<dbReference type="GO" id="GO:0006886">
    <property type="term" value="P:intracellular protein transport"/>
    <property type="evidence" value="ECO:0007669"/>
    <property type="project" value="TreeGrafter"/>
</dbReference>
<dbReference type="GO" id="GO:0000149">
    <property type="term" value="F:SNARE binding"/>
    <property type="evidence" value="ECO:0007669"/>
    <property type="project" value="TreeGrafter"/>
</dbReference>
<dbReference type="InterPro" id="IPR048036">
    <property type="entry name" value="Tlg1p-like_N"/>
</dbReference>
<evidence type="ECO:0000256" key="5">
    <source>
        <dbReference type="ARBA" id="ARBA00022989"/>
    </source>
</evidence>
<evidence type="ECO:0000256" key="6">
    <source>
        <dbReference type="ARBA" id="ARBA00023034"/>
    </source>
</evidence>
<dbReference type="STRING" id="1037660.A0A066V7S7"/>
<dbReference type="Gene3D" id="1.20.5.110">
    <property type="match status" value="1"/>
</dbReference>
<dbReference type="RefSeq" id="XP_013240399.1">
    <property type="nucleotide sequence ID" value="XM_013384945.1"/>
</dbReference>
<proteinExistence type="inferred from homology"/>
<dbReference type="FunCoup" id="A0A066V7S7">
    <property type="interactions" value="238"/>
</dbReference>
<comment type="subcellular location">
    <subcellularLocation>
        <location evidence="8">Golgi apparatus</location>
        <location evidence="8">trans-Golgi network membrane</location>
        <topology evidence="8">Single-pass type IV membrane protein</topology>
    </subcellularLocation>
</comment>
<name>A0A066V7S7_TILAU</name>
<dbReference type="GeneID" id="25262693"/>
<evidence type="ECO:0000259" key="11">
    <source>
        <dbReference type="PROSITE" id="PS50192"/>
    </source>
</evidence>
<dbReference type="GO" id="GO:0031201">
    <property type="term" value="C:SNARE complex"/>
    <property type="evidence" value="ECO:0007669"/>
    <property type="project" value="TreeGrafter"/>
</dbReference>
<dbReference type="OMA" id="EHDPYRF"/>
<sequence length="242" mass="27628">MSHDPYHEFARDLRTDLESAKDLARSYQSLRQNRSHYTEAEITSSCDKLQDALEGLKSDLEDIKQSVDVVSRVPKRFGLDEAEIDQRRRFVQDCERQIDDLSRSMSQSAQAPSFGGKAGRTYSASREDEMDGHADDEEDPNEAFEREHQEQLMLKQDSTLDRIGSTLTNLRSQASAMGQEVGEQLELVGALDTEVDSTQNRLQRAMDRMDDLLQRSDERLGGWCVWILIVVLFLLLLIVMLI</sequence>
<dbReference type="SUPFAM" id="SSF58038">
    <property type="entry name" value="SNARE fusion complex"/>
    <property type="match status" value="1"/>
</dbReference>
<dbReference type="InterPro" id="IPR015260">
    <property type="entry name" value="Syntaxin-6/10/61_N"/>
</dbReference>
<accession>A0A066V7S7</accession>
<dbReference type="FunFam" id="1.20.58.90:FF:000004">
    <property type="entry name" value="Syntaxin 10"/>
    <property type="match status" value="1"/>
</dbReference>
<dbReference type="GO" id="GO:0048278">
    <property type="term" value="P:vesicle docking"/>
    <property type="evidence" value="ECO:0007669"/>
    <property type="project" value="TreeGrafter"/>
</dbReference>
<dbReference type="GO" id="GO:0048193">
    <property type="term" value="P:Golgi vesicle transport"/>
    <property type="evidence" value="ECO:0007669"/>
    <property type="project" value="InterPro"/>
</dbReference>
<keyword evidence="6" id="KW-0333">Golgi apparatus</keyword>
<evidence type="ECO:0000256" key="9">
    <source>
        <dbReference type="SAM" id="MobiDB-lite"/>
    </source>
</evidence>
<comment type="caution">
    <text evidence="12">The sequence shown here is derived from an EMBL/GenBank/DDBJ whole genome shotgun (WGS) entry which is preliminary data.</text>
</comment>
<dbReference type="GO" id="GO:0005484">
    <property type="term" value="F:SNAP receptor activity"/>
    <property type="evidence" value="ECO:0007669"/>
    <property type="project" value="TreeGrafter"/>
</dbReference>
<dbReference type="HOGENOM" id="CLU_061883_0_1_1"/>
<dbReference type="Pfam" id="PF05739">
    <property type="entry name" value="SNARE"/>
    <property type="match status" value="1"/>
</dbReference>
<dbReference type="PROSITE" id="PS50192">
    <property type="entry name" value="T_SNARE"/>
    <property type="match status" value="1"/>
</dbReference>
<dbReference type="PANTHER" id="PTHR19957">
    <property type="entry name" value="SYNTAXIN"/>
    <property type="match status" value="1"/>
</dbReference>
<evidence type="ECO:0000313" key="13">
    <source>
        <dbReference type="Proteomes" id="UP000027361"/>
    </source>
</evidence>
<dbReference type="Proteomes" id="UP000027361">
    <property type="component" value="Unassembled WGS sequence"/>
</dbReference>
<dbReference type="CDD" id="cd21444">
    <property type="entry name" value="SNARE_NTD_Tlg1p-like"/>
    <property type="match status" value="1"/>
</dbReference>
<evidence type="ECO:0000256" key="3">
    <source>
        <dbReference type="ARBA" id="ARBA00022692"/>
    </source>
</evidence>
<dbReference type="InterPro" id="IPR045242">
    <property type="entry name" value="Syntaxin"/>
</dbReference>
<keyword evidence="5 10" id="KW-1133">Transmembrane helix</keyword>
<keyword evidence="3 10" id="KW-0812">Transmembrane</keyword>
<dbReference type="InParanoid" id="A0A066V7S7"/>
<evidence type="ECO:0000256" key="10">
    <source>
        <dbReference type="SAM" id="Phobius"/>
    </source>
</evidence>
<dbReference type="SMART" id="SM00397">
    <property type="entry name" value="t_SNARE"/>
    <property type="match status" value="1"/>
</dbReference>